<dbReference type="STRING" id="500635.MITSMUL_03234"/>
<name>C9KJN1_9FIRM</name>
<dbReference type="Pfam" id="PF01381">
    <property type="entry name" value="HTH_3"/>
    <property type="match status" value="1"/>
</dbReference>
<organism evidence="2 3">
    <name type="scientific">Mitsuokella multacida DSM 20544</name>
    <dbReference type="NCBI Taxonomy" id="500635"/>
    <lineage>
        <taxon>Bacteria</taxon>
        <taxon>Bacillati</taxon>
        <taxon>Bacillota</taxon>
        <taxon>Negativicutes</taxon>
        <taxon>Selenomonadales</taxon>
        <taxon>Selenomonadaceae</taxon>
        <taxon>Mitsuokella</taxon>
    </lineage>
</organism>
<dbReference type="InterPro" id="IPR001387">
    <property type="entry name" value="Cro/C1-type_HTH"/>
</dbReference>
<keyword evidence="2" id="KW-0238">DNA-binding</keyword>
<feature type="domain" description="HTH cro/C1-type" evidence="1">
    <location>
        <begin position="16"/>
        <end position="71"/>
    </location>
</feature>
<proteinExistence type="predicted"/>
<evidence type="ECO:0000313" key="2">
    <source>
        <dbReference type="EMBL" id="EEX70097.1"/>
    </source>
</evidence>
<dbReference type="AlphaFoldDB" id="C9KJN1"/>
<comment type="caution">
    <text evidence="2">The sequence shown here is derived from an EMBL/GenBank/DDBJ whole genome shotgun (WGS) entry which is preliminary data.</text>
</comment>
<dbReference type="Proteomes" id="UP000003671">
    <property type="component" value="Unassembled WGS sequence"/>
</dbReference>
<dbReference type="InterPro" id="IPR010982">
    <property type="entry name" value="Lambda_DNA-bd_dom_sf"/>
</dbReference>
<dbReference type="PROSITE" id="PS50943">
    <property type="entry name" value="HTH_CROC1"/>
    <property type="match status" value="1"/>
</dbReference>
<dbReference type="Gene3D" id="1.10.260.40">
    <property type="entry name" value="lambda repressor-like DNA-binding domains"/>
    <property type="match status" value="1"/>
</dbReference>
<dbReference type="eggNOG" id="COG1396">
    <property type="taxonomic scope" value="Bacteria"/>
</dbReference>
<dbReference type="SMART" id="SM00530">
    <property type="entry name" value="HTH_XRE"/>
    <property type="match status" value="1"/>
</dbReference>
<evidence type="ECO:0000313" key="3">
    <source>
        <dbReference type="Proteomes" id="UP000003671"/>
    </source>
</evidence>
<keyword evidence="3" id="KW-1185">Reference proteome</keyword>
<protein>
    <submittedName>
        <fullName evidence="2">DNA-binding helix-turn-helix protein</fullName>
    </submittedName>
</protein>
<dbReference type="SUPFAM" id="SSF47413">
    <property type="entry name" value="lambda repressor-like DNA-binding domains"/>
    <property type="match status" value="1"/>
</dbReference>
<dbReference type="EMBL" id="ABWK02000001">
    <property type="protein sequence ID" value="EEX70097.1"/>
    <property type="molecule type" value="Genomic_DNA"/>
</dbReference>
<reference evidence="2" key="1">
    <citation type="submission" date="2009-09" db="EMBL/GenBank/DDBJ databases">
        <authorList>
            <person name="Weinstock G."/>
            <person name="Sodergren E."/>
            <person name="Clifton S."/>
            <person name="Fulton L."/>
            <person name="Fulton B."/>
            <person name="Courtney L."/>
            <person name="Fronick C."/>
            <person name="Harrison M."/>
            <person name="Strong C."/>
            <person name="Farmer C."/>
            <person name="Delahaunty K."/>
            <person name="Markovic C."/>
            <person name="Hall O."/>
            <person name="Minx P."/>
            <person name="Tomlinson C."/>
            <person name="Mitreva M."/>
            <person name="Nelson J."/>
            <person name="Hou S."/>
            <person name="Wollam A."/>
            <person name="Pepin K.H."/>
            <person name="Johnson M."/>
            <person name="Bhonagiri V."/>
            <person name="Nash W.E."/>
            <person name="Warren W."/>
            <person name="Chinwalla A."/>
            <person name="Mardis E.R."/>
            <person name="Wilson R.K."/>
        </authorList>
    </citation>
    <scope>NUCLEOTIDE SEQUENCE [LARGE SCALE GENOMIC DNA]</scope>
    <source>
        <strain evidence="2">DSM 20544</strain>
    </source>
</reference>
<accession>C9KJN1</accession>
<dbReference type="GO" id="GO:0003677">
    <property type="term" value="F:DNA binding"/>
    <property type="evidence" value="ECO:0007669"/>
    <property type="project" value="UniProtKB-KW"/>
</dbReference>
<sequence length="141" mass="16066">MKSMEVCRLMSIGDNIRKRRKELKLTQTKLGQMVHKCSQVISNWEGGYTTGITIEDLIALADALRISILSLIPYVKDDSNSYREEQASFETDYINTTKVAENITNKRLLQLINEYPHLDEKSNAIIDAIINLSKDDAHSHI</sequence>
<gene>
    <name evidence="2" type="ORF">MITSMUL_03234</name>
</gene>
<evidence type="ECO:0000259" key="1">
    <source>
        <dbReference type="PROSITE" id="PS50943"/>
    </source>
</evidence>
<dbReference type="HOGENOM" id="CLU_066192_4_0_9"/>
<dbReference type="CDD" id="cd00093">
    <property type="entry name" value="HTH_XRE"/>
    <property type="match status" value="1"/>
</dbReference>